<dbReference type="EMBL" id="MNUO01000050">
    <property type="protein sequence ID" value="OIN97386.1"/>
    <property type="molecule type" value="Genomic_DNA"/>
</dbReference>
<accession>A0A1J4SFC4</accession>
<dbReference type="Pfam" id="PF05168">
    <property type="entry name" value="HEPN"/>
    <property type="match status" value="1"/>
</dbReference>
<sequence>MNNRKKEFNRWFEQAQFDLKAARDSLEATNFEWACFQAQQAGEKTLKGYLSLHGKSDLETRSIFALLKRCSEISPEFKNIEHTKELTQYYIPTRYINGLPDDIPHHFYEKGDAEKCIKHAEQIINLVKEMSRT</sequence>
<dbReference type="PROSITE" id="PS50910">
    <property type="entry name" value="HEPN"/>
    <property type="match status" value="1"/>
</dbReference>
<dbReference type="InterPro" id="IPR007842">
    <property type="entry name" value="HEPN_dom"/>
</dbReference>
<evidence type="ECO:0000313" key="2">
    <source>
        <dbReference type="EMBL" id="OIN97386.1"/>
    </source>
</evidence>
<comment type="caution">
    <text evidence="2">The sequence shown here is derived from an EMBL/GenBank/DDBJ whole genome shotgun (WGS) entry which is preliminary data.</text>
</comment>
<dbReference type="SMART" id="SM00748">
    <property type="entry name" value="HEPN"/>
    <property type="match status" value="1"/>
</dbReference>
<reference evidence="2 3" key="1">
    <citation type="journal article" date="2016" name="Environ. Microbiol.">
        <title>Genomic resolution of a cold subsurface aquifer community provides metabolic insights for novel microbes adapted to high CO concentrations.</title>
        <authorList>
            <person name="Probst A.J."/>
            <person name="Castelle C.J."/>
            <person name="Singh A."/>
            <person name="Brown C.T."/>
            <person name="Anantharaman K."/>
            <person name="Sharon I."/>
            <person name="Hug L.A."/>
            <person name="Burstein D."/>
            <person name="Emerson J.B."/>
            <person name="Thomas B.C."/>
            <person name="Banfield J.F."/>
        </authorList>
    </citation>
    <scope>NUCLEOTIDE SEQUENCE [LARGE SCALE GENOMIC DNA]</scope>
    <source>
        <strain evidence="2">CG1_02_38_46</strain>
    </source>
</reference>
<evidence type="ECO:0000259" key="1">
    <source>
        <dbReference type="PROSITE" id="PS50910"/>
    </source>
</evidence>
<dbReference type="Gene3D" id="1.20.120.330">
    <property type="entry name" value="Nucleotidyltransferases domain 2"/>
    <property type="match status" value="1"/>
</dbReference>
<feature type="domain" description="HEPN" evidence="1">
    <location>
        <begin position="12"/>
        <end position="123"/>
    </location>
</feature>
<protein>
    <recommendedName>
        <fullName evidence="1">HEPN domain-containing protein</fullName>
    </recommendedName>
</protein>
<proteinExistence type="predicted"/>
<dbReference type="AlphaFoldDB" id="A0A1J4SFC4"/>
<dbReference type="Proteomes" id="UP000182278">
    <property type="component" value="Unassembled WGS sequence"/>
</dbReference>
<dbReference type="STRING" id="1817893.AUJ66_03510"/>
<organism evidence="2 3">
    <name type="scientific">Candidatus Desantisbacteria bacterium CG1_02_38_46</name>
    <dbReference type="NCBI Taxonomy" id="1817893"/>
    <lineage>
        <taxon>Bacteria</taxon>
        <taxon>Candidatus Desantisiibacteriota</taxon>
    </lineage>
</organism>
<name>A0A1J4SFC4_9BACT</name>
<gene>
    <name evidence="2" type="ORF">AUJ66_03510</name>
</gene>
<evidence type="ECO:0000313" key="3">
    <source>
        <dbReference type="Proteomes" id="UP000182278"/>
    </source>
</evidence>
<dbReference type="SUPFAM" id="SSF81593">
    <property type="entry name" value="Nucleotidyltransferase substrate binding subunit/domain"/>
    <property type="match status" value="1"/>
</dbReference>